<dbReference type="SMART" id="SM00490">
    <property type="entry name" value="HELICc"/>
    <property type="match status" value="1"/>
</dbReference>
<dbReference type="SUPFAM" id="SSF52980">
    <property type="entry name" value="Restriction endonuclease-like"/>
    <property type="match status" value="1"/>
</dbReference>
<proteinExistence type="predicted"/>
<keyword evidence="3" id="KW-0067">ATP-binding</keyword>
<organism evidence="3 4">
    <name type="scientific">Xaviernesmea rhizosphaerae</name>
    <dbReference type="NCBI Taxonomy" id="1672749"/>
    <lineage>
        <taxon>Bacteria</taxon>
        <taxon>Pseudomonadati</taxon>
        <taxon>Pseudomonadota</taxon>
        <taxon>Alphaproteobacteria</taxon>
        <taxon>Hyphomicrobiales</taxon>
        <taxon>Rhizobiaceae</taxon>
        <taxon>Rhizobium/Agrobacterium group</taxon>
        <taxon>Xaviernesmea</taxon>
    </lineage>
</organism>
<name>A0ABX3PC57_9HYPH</name>
<dbReference type="InterPro" id="IPR001650">
    <property type="entry name" value="Helicase_C-like"/>
</dbReference>
<dbReference type="CDD" id="cd18799">
    <property type="entry name" value="SF2_C_EcoAI-like"/>
    <property type="match status" value="1"/>
</dbReference>
<dbReference type="PANTHER" id="PTHR47396">
    <property type="entry name" value="TYPE I RESTRICTION ENZYME ECOKI R PROTEIN"/>
    <property type="match status" value="1"/>
</dbReference>
<dbReference type="GO" id="GO:0004386">
    <property type="term" value="F:helicase activity"/>
    <property type="evidence" value="ECO:0007669"/>
    <property type="project" value="UniProtKB-KW"/>
</dbReference>
<dbReference type="Proteomes" id="UP000192652">
    <property type="component" value="Unassembled WGS sequence"/>
</dbReference>
<dbReference type="Gene3D" id="3.40.50.300">
    <property type="entry name" value="P-loop containing nucleotide triphosphate hydrolases"/>
    <property type="match status" value="2"/>
</dbReference>
<keyword evidence="3" id="KW-0347">Helicase</keyword>
<feature type="domain" description="Helicase ATP-binding" evidence="1">
    <location>
        <begin position="151"/>
        <end position="305"/>
    </location>
</feature>
<dbReference type="InterPro" id="IPR014001">
    <property type="entry name" value="Helicase_ATP-bd"/>
</dbReference>
<dbReference type="Pfam" id="PF04851">
    <property type="entry name" value="ResIII"/>
    <property type="match status" value="1"/>
</dbReference>
<dbReference type="InterPro" id="IPR006935">
    <property type="entry name" value="Helicase/UvrB_N"/>
</dbReference>
<keyword evidence="3" id="KW-0547">Nucleotide-binding</keyword>
<dbReference type="InterPro" id="IPR027417">
    <property type="entry name" value="P-loop_NTPase"/>
</dbReference>
<comment type="caution">
    <text evidence="3">The sequence shown here is derived from an EMBL/GenBank/DDBJ whole genome shotgun (WGS) entry which is preliminary data.</text>
</comment>
<reference evidence="3 4" key="1">
    <citation type="journal article" date="2017" name="Antonie Van Leeuwenhoek">
        <title>Rhizobium rhizosphaerae sp. nov., a novel species isolated from rice rhizosphere.</title>
        <authorList>
            <person name="Zhao J.J."/>
            <person name="Zhang J."/>
            <person name="Zhang R.J."/>
            <person name="Zhang C.W."/>
            <person name="Yin H.Q."/>
            <person name="Zhang X.X."/>
        </authorList>
    </citation>
    <scope>NUCLEOTIDE SEQUENCE [LARGE SCALE GENOMIC DNA]</scope>
    <source>
        <strain evidence="3 4">RD15</strain>
    </source>
</reference>
<accession>A0ABX3PC57</accession>
<dbReference type="EMBL" id="MSPX01000010">
    <property type="protein sequence ID" value="OQP86049.1"/>
    <property type="molecule type" value="Genomic_DNA"/>
</dbReference>
<protein>
    <submittedName>
        <fullName evidence="3">DNA helicase</fullName>
    </submittedName>
</protein>
<dbReference type="InterPro" id="IPR011335">
    <property type="entry name" value="Restrct_endonuc-II-like"/>
</dbReference>
<sequence>MIPFLDDRRLLRGPWQAFERDVARMLIHAGFDDVRVVGGSGDKGADIVGVKNGEIWVVQCKHTTTAPATKYAVQEVVDAGTFYGANRMVVAASRAIGGGLQAEIDRFRRIGINVELLDPANLALMAARVPEYAKSRRELRPYQQDAAARFREGLTDTGRAQAVLATGMGKTVVMAEVVSDLYRDGLIRDNRVLVLADKRELVRQLQFGFWYQLPKWIPTHLLSGDEMPSFYDGITFATVQSVIGRVDELPSFGLVLVDEAHHIGSTTFRRAIEALEPPMVGGVTATPWRGDGFDIDEILGKPLVRLGISDGLKNRYLSEVDYRLLADNIDWKFVQERSVHNYSLSQLNKKLIMPTRDEEAARQIAEVFKNENRHGGIVFSPTVDHAESFAGSLRSYSLRAEAISSKQDARERDRLMAMFRRGDIDLLTSVDLFNEGVDVPDVDLIVFMRATHSRRIFVQQLGRGLRMSPGKDKVIVLDFVTDLRRLAEVVELEKASSGPLERLPLGHHLINFRDASAGSFMFEWLKDQADLMLREGDAQLELPKFDFPIMPQPGGVA</sequence>
<dbReference type="PROSITE" id="PS51194">
    <property type="entry name" value="HELICASE_CTER"/>
    <property type="match status" value="1"/>
</dbReference>
<evidence type="ECO:0000313" key="4">
    <source>
        <dbReference type="Proteomes" id="UP000192652"/>
    </source>
</evidence>
<evidence type="ECO:0000259" key="2">
    <source>
        <dbReference type="PROSITE" id="PS51194"/>
    </source>
</evidence>
<keyword evidence="3" id="KW-0378">Hydrolase</keyword>
<evidence type="ECO:0000313" key="3">
    <source>
        <dbReference type="EMBL" id="OQP86049.1"/>
    </source>
</evidence>
<dbReference type="InterPro" id="IPR050742">
    <property type="entry name" value="Helicase_Restrict-Modif_Enz"/>
</dbReference>
<dbReference type="Pfam" id="PF00271">
    <property type="entry name" value="Helicase_C"/>
    <property type="match status" value="1"/>
</dbReference>
<dbReference type="RefSeq" id="WP_081176523.1">
    <property type="nucleotide sequence ID" value="NZ_MSPX01000010.1"/>
</dbReference>
<gene>
    <name evidence="3" type="ORF">BTR14_13280</name>
</gene>
<dbReference type="InterPro" id="IPR011856">
    <property type="entry name" value="tRNA_endonuc-like_dom_sf"/>
</dbReference>
<evidence type="ECO:0000259" key="1">
    <source>
        <dbReference type="PROSITE" id="PS51192"/>
    </source>
</evidence>
<dbReference type="SMART" id="SM00487">
    <property type="entry name" value="DEXDc"/>
    <property type="match status" value="1"/>
</dbReference>
<dbReference type="PANTHER" id="PTHR47396:SF1">
    <property type="entry name" value="ATP-DEPENDENT HELICASE IRC3-RELATED"/>
    <property type="match status" value="1"/>
</dbReference>
<dbReference type="Pfam" id="PF04471">
    <property type="entry name" value="Mrr_cat"/>
    <property type="match status" value="1"/>
</dbReference>
<keyword evidence="4" id="KW-1185">Reference proteome</keyword>
<feature type="domain" description="Helicase C-terminal" evidence="2">
    <location>
        <begin position="363"/>
        <end position="511"/>
    </location>
</feature>
<dbReference type="Gene3D" id="3.40.1350.10">
    <property type="match status" value="1"/>
</dbReference>
<dbReference type="PROSITE" id="PS51192">
    <property type="entry name" value="HELICASE_ATP_BIND_1"/>
    <property type="match status" value="1"/>
</dbReference>
<dbReference type="SUPFAM" id="SSF52540">
    <property type="entry name" value="P-loop containing nucleoside triphosphate hydrolases"/>
    <property type="match status" value="1"/>
</dbReference>
<dbReference type="InterPro" id="IPR007560">
    <property type="entry name" value="Restrct_endonuc_IV_Mrr"/>
</dbReference>